<gene>
    <name evidence="3" type="ORF">GCM10007425_17260</name>
</gene>
<name>A0A917G500_9BACI</name>
<dbReference type="Proteomes" id="UP000616608">
    <property type="component" value="Unassembled WGS sequence"/>
</dbReference>
<reference evidence="3" key="1">
    <citation type="journal article" date="2014" name="Int. J. Syst. Evol. Microbiol.">
        <title>Complete genome sequence of Corynebacterium casei LMG S-19264T (=DSM 44701T), isolated from a smear-ripened cheese.</title>
        <authorList>
            <consortium name="US DOE Joint Genome Institute (JGI-PGF)"/>
            <person name="Walter F."/>
            <person name="Albersmeier A."/>
            <person name="Kalinowski J."/>
            <person name="Ruckert C."/>
        </authorList>
    </citation>
    <scope>NUCLEOTIDE SEQUENCE</scope>
    <source>
        <strain evidence="3">CGMCC 1.15760</strain>
    </source>
</reference>
<dbReference type="PROSITE" id="PS51257">
    <property type="entry name" value="PROKAR_LIPOPROTEIN"/>
    <property type="match status" value="1"/>
</dbReference>
<accession>A0A917G500</accession>
<feature type="region of interest" description="Disordered" evidence="1">
    <location>
        <begin position="132"/>
        <end position="153"/>
    </location>
</feature>
<dbReference type="EMBL" id="BMJT01000005">
    <property type="protein sequence ID" value="GGG23294.1"/>
    <property type="molecule type" value="Genomic_DNA"/>
</dbReference>
<protein>
    <recommendedName>
        <fullName evidence="2">YtkA-like domain-containing protein</fullName>
    </recommendedName>
</protein>
<sequence length="153" mass="17002">MKKWLLAAIATSALLAGCNDNSQSKEPEVPTIVEVDIQTPDKAPVETLTLKSKVTQGDKNIEDADVQFEFWESGMKDQGQMLDGEHKGDGVYEATVDVEHAGVYYMFAHTTAQGMHVMPKQEIIIGEPDMSKVLPEDDNQHDSMDMNMDEETK</sequence>
<evidence type="ECO:0000313" key="3">
    <source>
        <dbReference type="EMBL" id="GGG23294.1"/>
    </source>
</evidence>
<feature type="compositionally biased region" description="Basic and acidic residues" evidence="1">
    <location>
        <begin position="134"/>
        <end position="153"/>
    </location>
</feature>
<dbReference type="InterPro" id="IPR032693">
    <property type="entry name" value="YtkA-like_dom"/>
</dbReference>
<feature type="domain" description="YtkA-like" evidence="2">
    <location>
        <begin position="31"/>
        <end position="105"/>
    </location>
</feature>
<dbReference type="AlphaFoldDB" id="A0A917G500"/>
<keyword evidence="4" id="KW-1185">Reference proteome</keyword>
<evidence type="ECO:0000313" key="4">
    <source>
        <dbReference type="Proteomes" id="UP000616608"/>
    </source>
</evidence>
<evidence type="ECO:0000259" key="2">
    <source>
        <dbReference type="Pfam" id="PF13115"/>
    </source>
</evidence>
<evidence type="ECO:0000256" key="1">
    <source>
        <dbReference type="SAM" id="MobiDB-lite"/>
    </source>
</evidence>
<comment type="caution">
    <text evidence="3">The sequence shown here is derived from an EMBL/GenBank/DDBJ whole genome shotgun (WGS) entry which is preliminary data.</text>
</comment>
<dbReference type="Pfam" id="PF13115">
    <property type="entry name" value="YtkA"/>
    <property type="match status" value="1"/>
</dbReference>
<organism evidence="3 4">
    <name type="scientific">Lysinibacillus alkalisoli</name>
    <dbReference type="NCBI Taxonomy" id="1911548"/>
    <lineage>
        <taxon>Bacteria</taxon>
        <taxon>Bacillati</taxon>
        <taxon>Bacillota</taxon>
        <taxon>Bacilli</taxon>
        <taxon>Bacillales</taxon>
        <taxon>Bacillaceae</taxon>
        <taxon>Lysinibacillus</taxon>
    </lineage>
</organism>
<dbReference type="RefSeq" id="WP_188614654.1">
    <property type="nucleotide sequence ID" value="NZ_BMJT01000005.1"/>
</dbReference>
<proteinExistence type="predicted"/>
<reference evidence="3" key="2">
    <citation type="submission" date="2020-09" db="EMBL/GenBank/DDBJ databases">
        <authorList>
            <person name="Sun Q."/>
            <person name="Zhou Y."/>
        </authorList>
    </citation>
    <scope>NUCLEOTIDE SEQUENCE</scope>
    <source>
        <strain evidence="3">CGMCC 1.15760</strain>
    </source>
</reference>